<dbReference type="InterPro" id="IPR001753">
    <property type="entry name" value="Enoyl-CoA_hydra/iso"/>
</dbReference>
<dbReference type="RefSeq" id="WP_219044996.1">
    <property type="nucleotide sequence ID" value="NZ_JAHWDQ010000007.1"/>
</dbReference>
<proteinExistence type="inferred from homology"/>
<protein>
    <submittedName>
        <fullName evidence="2">Enoyl-CoA hydratase/isomerase family protein</fullName>
    </submittedName>
</protein>
<evidence type="ECO:0000313" key="2">
    <source>
        <dbReference type="EMBL" id="MBW2942751.1"/>
    </source>
</evidence>
<dbReference type="Pfam" id="PF00378">
    <property type="entry name" value="ECH_1"/>
    <property type="match status" value="1"/>
</dbReference>
<dbReference type="PANTHER" id="PTHR11941:SF54">
    <property type="entry name" value="ENOYL-COA HYDRATASE, MITOCHONDRIAL"/>
    <property type="match status" value="1"/>
</dbReference>
<name>A0ABS6VWU8_9GAMM</name>
<organism evidence="2 3">
    <name type="scientific">Zhongshania aquimaris</name>
    <dbReference type="NCBI Taxonomy" id="2857107"/>
    <lineage>
        <taxon>Bacteria</taxon>
        <taxon>Pseudomonadati</taxon>
        <taxon>Pseudomonadota</taxon>
        <taxon>Gammaproteobacteria</taxon>
        <taxon>Cellvibrionales</taxon>
        <taxon>Spongiibacteraceae</taxon>
        <taxon>Zhongshania</taxon>
    </lineage>
</organism>
<dbReference type="PANTHER" id="PTHR11941">
    <property type="entry name" value="ENOYL-COA HYDRATASE-RELATED"/>
    <property type="match status" value="1"/>
</dbReference>
<dbReference type="EMBL" id="JAHWDQ010000007">
    <property type="protein sequence ID" value="MBW2942751.1"/>
    <property type="molecule type" value="Genomic_DNA"/>
</dbReference>
<dbReference type="Proteomes" id="UP001166291">
    <property type="component" value="Unassembled WGS sequence"/>
</dbReference>
<keyword evidence="3" id="KW-1185">Reference proteome</keyword>
<comment type="similarity">
    <text evidence="1">Belongs to the enoyl-CoA hydratase/isomerase family.</text>
</comment>
<gene>
    <name evidence="2" type="ORF">KXJ70_18270</name>
</gene>
<sequence length="294" mass="31930">MDTALIFPIQQLPSAEGWLMRQTLPVIAYGDGSAVNADVIVGDEAAAKSIEARIAKWPQAALVLVQVLRINETLPAAQGLDVESLAYSTLQGGPEFASWRQAQQSDETWPDSEGDALLLHRDGARMTASLNRPELRNSISLPMRDAFIEALQVLEADESLQELHFDAVGACFSVGGELREFGSSPDPVTAHWVRTVHSPARLIDKLRERVSFYLHGACIGSGVELPAFASKVVAHSKSYFQLPELQLGLIPGAGGTVGIARRIGRQRTAWMVLSGRRINAQTALAWGLVDELRD</sequence>
<accession>A0ABS6VWU8</accession>
<evidence type="ECO:0000256" key="1">
    <source>
        <dbReference type="ARBA" id="ARBA00005254"/>
    </source>
</evidence>
<comment type="caution">
    <text evidence="2">The sequence shown here is derived from an EMBL/GenBank/DDBJ whole genome shotgun (WGS) entry which is preliminary data.</text>
</comment>
<reference evidence="2" key="1">
    <citation type="submission" date="2021-07" db="EMBL/GenBank/DDBJ databases">
        <title>Zhongshania sp. CAU 1632 isolated from seawater.</title>
        <authorList>
            <person name="Kim W."/>
        </authorList>
    </citation>
    <scope>NUCLEOTIDE SEQUENCE</scope>
    <source>
        <strain evidence="2">CAU 1632</strain>
    </source>
</reference>
<dbReference type="CDD" id="cd06558">
    <property type="entry name" value="crotonase-like"/>
    <property type="match status" value="1"/>
</dbReference>
<evidence type="ECO:0000313" key="3">
    <source>
        <dbReference type="Proteomes" id="UP001166291"/>
    </source>
</evidence>